<keyword evidence="2 4" id="KW-0808">Transferase</keyword>
<evidence type="ECO:0000256" key="2">
    <source>
        <dbReference type="ARBA" id="ARBA00022679"/>
    </source>
</evidence>
<dbReference type="InterPro" id="IPR005522">
    <property type="entry name" value="IPK"/>
</dbReference>
<keyword evidence="6" id="KW-1185">Reference proteome</keyword>
<dbReference type="GO" id="GO:0046854">
    <property type="term" value="P:phosphatidylinositol phosphate biosynthetic process"/>
    <property type="evidence" value="ECO:0007669"/>
    <property type="project" value="TreeGrafter"/>
</dbReference>
<evidence type="ECO:0000313" key="7">
    <source>
        <dbReference type="WBParaSite" id="TCLT_0000473701-mRNA-1"/>
    </source>
</evidence>
<dbReference type="STRING" id="103827.A0A0N5CWL2"/>
<dbReference type="WBParaSite" id="TCLT_0000473701-mRNA-1">
    <property type="protein sequence ID" value="TCLT_0000473701-mRNA-1"/>
    <property type="gene ID" value="TCLT_0000473701"/>
</dbReference>
<accession>A0A0N5CWL2</accession>
<dbReference type="PANTHER" id="PTHR12400:SF21">
    <property type="entry name" value="KINASE"/>
    <property type="match status" value="1"/>
</dbReference>
<dbReference type="Gene3D" id="3.30.470.160">
    <property type="entry name" value="Inositol polyphosphate kinase"/>
    <property type="match status" value="1"/>
</dbReference>
<dbReference type="InterPro" id="IPR038286">
    <property type="entry name" value="IPK_sf"/>
</dbReference>
<name>A0A0N5CWL2_THECL</name>
<dbReference type="AlphaFoldDB" id="A0A0N5CWL2"/>
<protein>
    <recommendedName>
        <fullName evidence="4">Kinase</fullName>
        <ecNumber evidence="4">2.7.-.-</ecNumber>
    </recommendedName>
</protein>
<evidence type="ECO:0000256" key="3">
    <source>
        <dbReference type="ARBA" id="ARBA00022777"/>
    </source>
</evidence>
<sequence length="310" mass="34900">MDVTGFSHQVGGHFGVFTCGGHVCKPLNNNELEFYSQIGNRFAPFTPQCCGTVSIQLRNCQDGNLVLTTDRCISCHQNATASDKQLIFRLNQNGEVETEQHFNEWAQRCQARSVEILLKGYALFLLLESTVSCFSHPSVVDLKMGTRQYGDDATDQKRQSQTDKCRESTSAAIGVRLVGMQLYSEETNDYSYVNKYAGRQMNPAVFTEMLSKFFTYAGKTRSSELLKKLIVLRKLVADADGYRFFSSSLLIAFDGKKVEDPTIDVRMIDFAHSTCPTMMNEVKYSGPDDGYLLGLDFLIRLLTDYVEKFS</sequence>
<gene>
    <name evidence="5" type="ORF">TCLT_LOCUS4726</name>
</gene>
<dbReference type="GO" id="GO:0005737">
    <property type="term" value="C:cytoplasm"/>
    <property type="evidence" value="ECO:0007669"/>
    <property type="project" value="TreeGrafter"/>
</dbReference>
<evidence type="ECO:0000256" key="1">
    <source>
        <dbReference type="ARBA" id="ARBA00007374"/>
    </source>
</evidence>
<dbReference type="Pfam" id="PF03770">
    <property type="entry name" value="IPK"/>
    <property type="match status" value="1"/>
</dbReference>
<dbReference type="EMBL" id="UYYF01004301">
    <property type="protein sequence ID" value="VDN01877.1"/>
    <property type="molecule type" value="Genomic_DNA"/>
</dbReference>
<evidence type="ECO:0000256" key="4">
    <source>
        <dbReference type="RuleBase" id="RU363090"/>
    </source>
</evidence>
<dbReference type="GO" id="GO:0032958">
    <property type="term" value="P:inositol phosphate biosynthetic process"/>
    <property type="evidence" value="ECO:0007669"/>
    <property type="project" value="InterPro"/>
</dbReference>
<dbReference type="PANTHER" id="PTHR12400">
    <property type="entry name" value="INOSITOL POLYPHOSPHATE KINASE"/>
    <property type="match status" value="1"/>
</dbReference>
<dbReference type="Proteomes" id="UP000276776">
    <property type="component" value="Unassembled WGS sequence"/>
</dbReference>
<dbReference type="OrthoDB" id="2573163at2759"/>
<comment type="similarity">
    <text evidence="1 4">Belongs to the inositol phosphokinase (IPK) family.</text>
</comment>
<dbReference type="GO" id="GO:0005634">
    <property type="term" value="C:nucleus"/>
    <property type="evidence" value="ECO:0007669"/>
    <property type="project" value="TreeGrafter"/>
</dbReference>
<keyword evidence="3 4" id="KW-0418">Kinase</keyword>
<dbReference type="SUPFAM" id="SSF56104">
    <property type="entry name" value="SAICAR synthase-like"/>
    <property type="match status" value="1"/>
</dbReference>
<evidence type="ECO:0000313" key="6">
    <source>
        <dbReference type="Proteomes" id="UP000276776"/>
    </source>
</evidence>
<reference evidence="7" key="1">
    <citation type="submission" date="2017-02" db="UniProtKB">
        <authorList>
            <consortium name="WormBaseParasite"/>
        </authorList>
    </citation>
    <scope>IDENTIFICATION</scope>
</reference>
<dbReference type="OMA" id="VYQADTG"/>
<evidence type="ECO:0000313" key="5">
    <source>
        <dbReference type="EMBL" id="VDN01877.1"/>
    </source>
</evidence>
<reference evidence="5 6" key="2">
    <citation type="submission" date="2018-11" db="EMBL/GenBank/DDBJ databases">
        <authorList>
            <consortium name="Pathogen Informatics"/>
        </authorList>
    </citation>
    <scope>NUCLEOTIDE SEQUENCE [LARGE SCALE GENOMIC DNA]</scope>
</reference>
<dbReference type="EC" id="2.7.-.-" evidence="4"/>
<organism evidence="7">
    <name type="scientific">Thelazia callipaeda</name>
    <name type="common">Oriental eyeworm</name>
    <name type="synonym">Parasitic nematode</name>
    <dbReference type="NCBI Taxonomy" id="103827"/>
    <lineage>
        <taxon>Eukaryota</taxon>
        <taxon>Metazoa</taxon>
        <taxon>Ecdysozoa</taxon>
        <taxon>Nematoda</taxon>
        <taxon>Chromadorea</taxon>
        <taxon>Rhabditida</taxon>
        <taxon>Spirurina</taxon>
        <taxon>Spiruromorpha</taxon>
        <taxon>Thelazioidea</taxon>
        <taxon>Thelaziidae</taxon>
        <taxon>Thelazia</taxon>
    </lineage>
</organism>
<dbReference type="GO" id="GO:0000828">
    <property type="term" value="F:inositol hexakisphosphate kinase activity"/>
    <property type="evidence" value="ECO:0007669"/>
    <property type="project" value="TreeGrafter"/>
</dbReference>
<proteinExistence type="inferred from homology"/>